<dbReference type="GO" id="GO:0003964">
    <property type="term" value="F:RNA-directed DNA polymerase activity"/>
    <property type="evidence" value="ECO:0007669"/>
    <property type="project" value="UniProtKB-KW"/>
</dbReference>
<evidence type="ECO:0000313" key="1">
    <source>
        <dbReference type="EMBL" id="GFC85330.1"/>
    </source>
</evidence>
<keyword evidence="1" id="KW-0695">RNA-directed DNA polymerase</keyword>
<name>A0A699RFU4_TANCI</name>
<dbReference type="EMBL" id="BKCJ011099402">
    <property type="protein sequence ID" value="GFC85330.1"/>
    <property type="molecule type" value="Genomic_DNA"/>
</dbReference>
<dbReference type="AlphaFoldDB" id="A0A699RFU4"/>
<gene>
    <name evidence="1" type="ORF">Tci_857300</name>
</gene>
<protein>
    <submittedName>
        <fullName evidence="1">Putative reverse transcriptase domain, zinc finger, CCHC-type, retrotransposon Gag domain protein</fullName>
    </submittedName>
</protein>
<keyword evidence="1" id="KW-0808">Transferase</keyword>
<comment type="caution">
    <text evidence="1">The sequence shown here is derived from an EMBL/GenBank/DDBJ whole genome shotgun (WGS) entry which is preliminary data.</text>
</comment>
<organism evidence="1">
    <name type="scientific">Tanacetum cinerariifolium</name>
    <name type="common">Dalmatian daisy</name>
    <name type="synonym">Chrysanthemum cinerariifolium</name>
    <dbReference type="NCBI Taxonomy" id="118510"/>
    <lineage>
        <taxon>Eukaryota</taxon>
        <taxon>Viridiplantae</taxon>
        <taxon>Streptophyta</taxon>
        <taxon>Embryophyta</taxon>
        <taxon>Tracheophyta</taxon>
        <taxon>Spermatophyta</taxon>
        <taxon>Magnoliopsida</taxon>
        <taxon>eudicotyledons</taxon>
        <taxon>Gunneridae</taxon>
        <taxon>Pentapetalae</taxon>
        <taxon>asterids</taxon>
        <taxon>campanulids</taxon>
        <taxon>Asterales</taxon>
        <taxon>Asteraceae</taxon>
        <taxon>Asteroideae</taxon>
        <taxon>Anthemideae</taxon>
        <taxon>Anthemidinae</taxon>
        <taxon>Tanacetum</taxon>
    </lineage>
</organism>
<sequence>SNLKYAFLGPNNTLPVIVASDLSGSQEEALLKVLSMYKAAVGWTIADLKGINPSLCMHRIVIDRDIKPSRDAHRRLNPNMKEVDVIDEEVQKHAPRMLKDDPLDLYLTGENKEILDVAEVQEIQECLVSSLDHQ</sequence>
<reference evidence="1" key="1">
    <citation type="journal article" date="2019" name="Sci. Rep.">
        <title>Draft genome of Tanacetum cinerariifolium, the natural source of mosquito coil.</title>
        <authorList>
            <person name="Yamashiro T."/>
            <person name="Shiraishi A."/>
            <person name="Satake H."/>
            <person name="Nakayama K."/>
        </authorList>
    </citation>
    <scope>NUCLEOTIDE SEQUENCE</scope>
</reference>
<keyword evidence="1" id="KW-0548">Nucleotidyltransferase</keyword>
<proteinExistence type="predicted"/>
<feature type="non-terminal residue" evidence="1">
    <location>
        <position position="1"/>
    </location>
</feature>
<accession>A0A699RFU4</accession>